<evidence type="ECO:0000256" key="3">
    <source>
        <dbReference type="ARBA" id="ARBA00005842"/>
    </source>
</evidence>
<keyword evidence="4 10" id="KW-0808">Transferase</keyword>
<feature type="site" description="Interaction with substrate tRNA" evidence="10">
    <location>
        <position position="136"/>
    </location>
</feature>
<comment type="subunit">
    <text evidence="10">Monomer.</text>
</comment>
<name>A0A6N6W0U4_9BACT</name>
<dbReference type="OrthoDB" id="9776390at2"/>
<proteinExistence type="inferred from homology"/>
<dbReference type="InterPro" id="IPR018022">
    <property type="entry name" value="IPT"/>
</dbReference>
<comment type="cofactor">
    <cofactor evidence="1 10">
        <name>Mg(2+)</name>
        <dbReference type="ChEBI" id="CHEBI:18420"/>
    </cofactor>
</comment>
<feature type="binding site" evidence="10">
    <location>
        <begin position="20"/>
        <end position="25"/>
    </location>
    <ligand>
        <name>substrate</name>
    </ligand>
</feature>
<evidence type="ECO:0000256" key="13">
    <source>
        <dbReference type="RuleBase" id="RU003785"/>
    </source>
</evidence>
<comment type="catalytic activity">
    <reaction evidence="9 10 11">
        <text>adenosine(37) in tRNA + dimethylallyl diphosphate = N(6)-dimethylallyladenosine(37) in tRNA + diphosphate</text>
        <dbReference type="Rhea" id="RHEA:26482"/>
        <dbReference type="Rhea" id="RHEA-COMP:10162"/>
        <dbReference type="Rhea" id="RHEA-COMP:10375"/>
        <dbReference type="ChEBI" id="CHEBI:33019"/>
        <dbReference type="ChEBI" id="CHEBI:57623"/>
        <dbReference type="ChEBI" id="CHEBI:74411"/>
        <dbReference type="ChEBI" id="CHEBI:74415"/>
        <dbReference type="EC" id="2.5.1.75"/>
    </reaction>
</comment>
<evidence type="ECO:0000256" key="8">
    <source>
        <dbReference type="ARBA" id="ARBA00022842"/>
    </source>
</evidence>
<dbReference type="EC" id="2.5.1.75" evidence="10"/>
<dbReference type="SUPFAM" id="SSF52540">
    <property type="entry name" value="P-loop containing nucleoside triphosphate hydrolases"/>
    <property type="match status" value="2"/>
</dbReference>
<evidence type="ECO:0000256" key="1">
    <source>
        <dbReference type="ARBA" id="ARBA00001946"/>
    </source>
</evidence>
<dbReference type="InterPro" id="IPR027417">
    <property type="entry name" value="P-loop_NTPase"/>
</dbReference>
<dbReference type="Gene3D" id="1.10.20.140">
    <property type="match status" value="1"/>
</dbReference>
<dbReference type="GO" id="GO:0052381">
    <property type="term" value="F:tRNA dimethylallyltransferase activity"/>
    <property type="evidence" value="ECO:0007669"/>
    <property type="project" value="UniProtKB-UniRule"/>
</dbReference>
<keyword evidence="8 10" id="KW-0460">Magnesium</keyword>
<dbReference type="GO" id="GO:0006400">
    <property type="term" value="P:tRNA modification"/>
    <property type="evidence" value="ECO:0007669"/>
    <property type="project" value="TreeGrafter"/>
</dbReference>
<evidence type="ECO:0000256" key="9">
    <source>
        <dbReference type="ARBA" id="ARBA00049563"/>
    </source>
</evidence>
<dbReference type="PANTHER" id="PTHR11088">
    <property type="entry name" value="TRNA DIMETHYLALLYLTRANSFERASE"/>
    <property type="match status" value="1"/>
</dbReference>
<evidence type="ECO:0000313" key="14">
    <source>
        <dbReference type="EMBL" id="KAB8040988.1"/>
    </source>
</evidence>
<dbReference type="FunFam" id="1.10.20.140:FF:000001">
    <property type="entry name" value="tRNA dimethylallyltransferase"/>
    <property type="match status" value="1"/>
</dbReference>
<keyword evidence="5 10" id="KW-0819">tRNA processing</keyword>
<dbReference type="AlphaFoldDB" id="A0A6N6W0U4"/>
<dbReference type="Pfam" id="PF01715">
    <property type="entry name" value="IPPT"/>
    <property type="match status" value="1"/>
</dbReference>
<dbReference type="NCBIfam" id="TIGR00174">
    <property type="entry name" value="miaA"/>
    <property type="match status" value="1"/>
</dbReference>
<organism evidence="14 15">
    <name type="scientific">Silvanigrella paludirubra</name>
    <dbReference type="NCBI Taxonomy" id="2499159"/>
    <lineage>
        <taxon>Bacteria</taxon>
        <taxon>Pseudomonadati</taxon>
        <taxon>Bdellovibrionota</taxon>
        <taxon>Oligoflexia</taxon>
        <taxon>Silvanigrellales</taxon>
        <taxon>Silvanigrellaceae</taxon>
        <taxon>Silvanigrella</taxon>
    </lineage>
</organism>
<comment type="caution">
    <text evidence="10">Lacks conserved residue(s) required for the propagation of feature annotation.</text>
</comment>
<evidence type="ECO:0000256" key="6">
    <source>
        <dbReference type="ARBA" id="ARBA00022741"/>
    </source>
</evidence>
<dbReference type="Gene3D" id="3.40.50.300">
    <property type="entry name" value="P-loop containing nucleotide triphosphate hydrolases"/>
    <property type="match status" value="1"/>
</dbReference>
<comment type="caution">
    <text evidence="14">The sequence shown here is derived from an EMBL/GenBank/DDBJ whole genome shotgun (WGS) entry which is preliminary data.</text>
</comment>
<dbReference type="PANTHER" id="PTHR11088:SF60">
    <property type="entry name" value="TRNA DIMETHYLALLYLTRANSFERASE"/>
    <property type="match status" value="1"/>
</dbReference>
<evidence type="ECO:0000256" key="2">
    <source>
        <dbReference type="ARBA" id="ARBA00003213"/>
    </source>
</evidence>
<keyword evidence="6 10" id="KW-0547">Nucleotide-binding</keyword>
<reference evidence="14 15" key="1">
    <citation type="submission" date="2019-10" db="EMBL/GenBank/DDBJ databases">
        <title>New species of Slilvanegrellaceae.</title>
        <authorList>
            <person name="Pitt A."/>
            <person name="Hahn M.W."/>
        </authorList>
    </citation>
    <scope>NUCLEOTIDE SEQUENCE [LARGE SCALE GENOMIC DNA]</scope>
    <source>
        <strain evidence="14 15">SP-Ram-0.45-NSY-1</strain>
    </source>
</reference>
<evidence type="ECO:0000256" key="4">
    <source>
        <dbReference type="ARBA" id="ARBA00022679"/>
    </source>
</evidence>
<keyword evidence="15" id="KW-1185">Reference proteome</keyword>
<comment type="similarity">
    <text evidence="3 10 13">Belongs to the IPP transferase family.</text>
</comment>
<evidence type="ECO:0000313" key="15">
    <source>
        <dbReference type="Proteomes" id="UP000437748"/>
    </source>
</evidence>
<sequence length="338" mass="38479">MVSKNLKTESFFAIVIIGPTASGKTSLAHSIADDLKKQNILTELVNLDAFQIYKNITAGTAKPSSEEITKYKYHCIDIVSPEESLDANTFASKVTEACTEIYKKGSIPICVGGSGLYLRAFLHGLDDLPPRDEKIRSEIRDIAAEKGWPHCHELLKEVDPVRAAELHQNDKTRIERALEIYKILGKPMSSLRSKTNALGEQETLFPCFLIQMEPNDGFLKERIKDRVPILFQQGWLEEINQLYHVYGDALKSFNSMKAIGYDELLTYLLNIKKQDFSESTNNSLLSLQDRISTLTWQYAKRQLTWNAKEKKDFVVNLYTNKEYLEVLNALLLKIPSIR</sequence>
<evidence type="ECO:0000256" key="12">
    <source>
        <dbReference type="RuleBase" id="RU003784"/>
    </source>
</evidence>
<keyword evidence="7 10" id="KW-0067">ATP-binding</keyword>
<comment type="function">
    <text evidence="2 10 12">Catalyzes the transfer of a dimethylallyl group onto the adenine at position 37 in tRNAs that read codons beginning with uridine, leading to the formation of N6-(dimethylallyl)adenosine (i(6)A).</text>
</comment>
<dbReference type="RefSeq" id="WP_153418511.1">
    <property type="nucleotide sequence ID" value="NZ_WFLM01000001.1"/>
</dbReference>
<feature type="site" description="Interaction with substrate tRNA" evidence="10">
    <location>
        <position position="114"/>
    </location>
</feature>
<feature type="binding site" evidence="10">
    <location>
        <begin position="18"/>
        <end position="25"/>
    </location>
    <ligand>
        <name>ATP</name>
        <dbReference type="ChEBI" id="CHEBI:30616"/>
    </ligand>
</feature>
<dbReference type="InterPro" id="IPR039657">
    <property type="entry name" value="Dimethylallyltransferase"/>
</dbReference>
<evidence type="ECO:0000256" key="5">
    <source>
        <dbReference type="ARBA" id="ARBA00022694"/>
    </source>
</evidence>
<accession>A0A6N6W0U4</accession>
<dbReference type="HAMAP" id="MF_00185">
    <property type="entry name" value="IPP_trans"/>
    <property type="match status" value="1"/>
</dbReference>
<dbReference type="EMBL" id="WFLM01000001">
    <property type="protein sequence ID" value="KAB8040988.1"/>
    <property type="molecule type" value="Genomic_DNA"/>
</dbReference>
<dbReference type="GO" id="GO:0005524">
    <property type="term" value="F:ATP binding"/>
    <property type="evidence" value="ECO:0007669"/>
    <property type="project" value="UniProtKB-UniRule"/>
</dbReference>
<evidence type="ECO:0000256" key="7">
    <source>
        <dbReference type="ARBA" id="ARBA00022840"/>
    </source>
</evidence>
<evidence type="ECO:0000256" key="11">
    <source>
        <dbReference type="RuleBase" id="RU003783"/>
    </source>
</evidence>
<protein>
    <recommendedName>
        <fullName evidence="10">tRNA dimethylallyltransferase</fullName>
        <ecNumber evidence="10">2.5.1.75</ecNumber>
    </recommendedName>
    <alternativeName>
        <fullName evidence="10">Dimethylallyl diphosphate:tRNA dimethylallyltransferase</fullName>
        <shortName evidence="10">DMAPP:tRNA dimethylallyltransferase</shortName>
        <shortName evidence="10">DMATase</shortName>
    </alternativeName>
    <alternativeName>
        <fullName evidence="10">Isopentenyl-diphosphate:tRNA isopentenyltransferase</fullName>
        <shortName evidence="10">IPP transferase</shortName>
        <shortName evidence="10">IPPT</shortName>
        <shortName evidence="10">IPTase</shortName>
    </alternativeName>
</protein>
<dbReference type="Proteomes" id="UP000437748">
    <property type="component" value="Unassembled WGS sequence"/>
</dbReference>
<evidence type="ECO:0000256" key="10">
    <source>
        <dbReference type="HAMAP-Rule" id="MF_00185"/>
    </source>
</evidence>
<gene>
    <name evidence="10 14" type="primary">miaA</name>
    <name evidence="14" type="ORF">GCL60_03380</name>
</gene>